<dbReference type="InterPro" id="IPR028055">
    <property type="entry name" value="YidC/Oxa/ALB_C"/>
</dbReference>
<feature type="transmembrane region" description="Helical" evidence="13">
    <location>
        <begin position="538"/>
        <end position="561"/>
    </location>
</feature>
<dbReference type="GO" id="GO:0015031">
    <property type="term" value="P:protein transport"/>
    <property type="evidence" value="ECO:0007669"/>
    <property type="project" value="UniProtKB-KW"/>
</dbReference>
<dbReference type="EMBL" id="JACPNR010000006">
    <property type="protein sequence ID" value="MBI2678078.1"/>
    <property type="molecule type" value="Genomic_DNA"/>
</dbReference>
<dbReference type="PRINTS" id="PR00701">
    <property type="entry name" value="60KDINNERMP"/>
</dbReference>
<evidence type="ECO:0000313" key="17">
    <source>
        <dbReference type="EMBL" id="MBI2678078.1"/>
    </source>
</evidence>
<dbReference type="Gene3D" id="2.70.98.90">
    <property type="match status" value="1"/>
</dbReference>
<keyword evidence="6 13" id="KW-0812">Transmembrane</keyword>
<evidence type="ECO:0000256" key="5">
    <source>
        <dbReference type="ARBA" id="ARBA00022475"/>
    </source>
</evidence>
<keyword evidence="10 13" id="KW-0143">Chaperone</keyword>
<dbReference type="GO" id="GO:0051205">
    <property type="term" value="P:protein insertion into membrane"/>
    <property type="evidence" value="ECO:0007669"/>
    <property type="project" value="TreeGrafter"/>
</dbReference>
<gene>
    <name evidence="13 17" type="primary">yidC</name>
    <name evidence="17" type="ORF">HYX28_04805</name>
</gene>
<dbReference type="GO" id="GO:0032977">
    <property type="term" value="F:membrane insertase activity"/>
    <property type="evidence" value="ECO:0007669"/>
    <property type="project" value="InterPro"/>
</dbReference>
<comment type="subcellular location">
    <subcellularLocation>
        <location evidence="1">Cell inner membrane</location>
        <topology evidence="1">Multi-pass membrane protein</topology>
    </subcellularLocation>
    <subcellularLocation>
        <location evidence="13">Cell membrane</location>
        <topology evidence="13">Multi-pass membrane protein</topology>
    </subcellularLocation>
</comment>
<feature type="transmembrane region" description="Helical" evidence="13">
    <location>
        <begin position="499"/>
        <end position="518"/>
    </location>
</feature>
<feature type="transmembrane region" description="Helical" evidence="13">
    <location>
        <begin position="390"/>
        <end position="410"/>
    </location>
</feature>
<dbReference type="AlphaFoldDB" id="A0A932A8H1"/>
<evidence type="ECO:0000256" key="9">
    <source>
        <dbReference type="ARBA" id="ARBA00023136"/>
    </source>
</evidence>
<accession>A0A932A8H1</accession>
<evidence type="ECO:0000256" key="2">
    <source>
        <dbReference type="ARBA" id="ARBA00010527"/>
    </source>
</evidence>
<feature type="domain" description="Membrane insertase YidC N-terminal" evidence="16">
    <location>
        <begin position="104"/>
        <end position="376"/>
    </location>
</feature>
<dbReference type="Proteomes" id="UP000779809">
    <property type="component" value="Unassembled WGS sequence"/>
</dbReference>
<evidence type="ECO:0000256" key="10">
    <source>
        <dbReference type="ARBA" id="ARBA00023186"/>
    </source>
</evidence>
<evidence type="ECO:0000256" key="11">
    <source>
        <dbReference type="ARBA" id="ARBA00033245"/>
    </source>
</evidence>
<dbReference type="NCBIfam" id="TIGR03593">
    <property type="entry name" value="yidC_nterm"/>
    <property type="match status" value="1"/>
</dbReference>
<sequence>MNGDFQNPNEDQGLQKRLILVFAITFVIILATQPLLRKFAPQLAPPDKQEEKKPEQMQPAQTPAAGGQSGANPSSVQAAAAGQAGQTQVAVPVQNKQASAESEVVVENDLYRITFTNRGAQVKSWVLKKYNDNAGKPLELVNKYGAEQAGYPLALWAYDETLRNQLNSALYVTDAAGTKAAPADLTFEYLNGDLSVRKSFHFGHSYEVKVETEVTRGGANVTAYPAWPSGFGDATNPASYGAERIDYQYNDNIERLAAKKVSGGGTVQGPFHWAGVIDQYFAGVFLPDDPRHAAMVTLHSQAEIPADPAKPEPGKTVKVSVLGVAVGNPSGKTSARLFVGPKAVDVLQSVRASNEGPNLEGALDFGFFGFISKPLFLWLKWTHEHWVHNWGWAIIVLTVIINLALFPLRLSSMKSALKMQKVAPQVKAIQEKYKKYKVTDPRRAEQNEELQALYKEHGVNPIGGCFPMLLQMPFLFAFYSMLGNSIELRHAHWLWLHDLAAPDAIHLLPILIIITMFFTQRFTPQAGMDPTQQRMMAVMMPVMMGVISWNLSAGLGLYWAIGNLIGLVQQVWMNNTEFGRQVRAHQEERARKPRK</sequence>
<dbReference type="PANTHER" id="PTHR12428:SF65">
    <property type="entry name" value="CYTOCHROME C OXIDASE ASSEMBLY PROTEIN COX18, MITOCHONDRIAL"/>
    <property type="match status" value="1"/>
</dbReference>
<evidence type="ECO:0000256" key="8">
    <source>
        <dbReference type="ARBA" id="ARBA00022989"/>
    </source>
</evidence>
<dbReference type="InterPro" id="IPR038221">
    <property type="entry name" value="YidC_periplasmic_sf"/>
</dbReference>
<dbReference type="CDD" id="cd20070">
    <property type="entry name" value="5TM_YidC_Alb3"/>
    <property type="match status" value="1"/>
</dbReference>
<evidence type="ECO:0000256" key="6">
    <source>
        <dbReference type="ARBA" id="ARBA00022692"/>
    </source>
</evidence>
<dbReference type="GO" id="GO:0005886">
    <property type="term" value="C:plasma membrane"/>
    <property type="evidence" value="ECO:0007669"/>
    <property type="project" value="UniProtKB-SubCell"/>
</dbReference>
<keyword evidence="5 13" id="KW-1003">Cell membrane</keyword>
<evidence type="ECO:0000256" key="12">
    <source>
        <dbReference type="ARBA" id="ARBA00033342"/>
    </source>
</evidence>
<keyword evidence="4 13" id="KW-0813">Transport</keyword>
<feature type="transmembrane region" description="Helical" evidence="13">
    <location>
        <begin position="18"/>
        <end position="36"/>
    </location>
</feature>
<dbReference type="HAMAP" id="MF_01810">
    <property type="entry name" value="YidC_type1"/>
    <property type="match status" value="1"/>
</dbReference>
<keyword evidence="8 13" id="KW-1133">Transmembrane helix</keyword>
<feature type="domain" description="Membrane insertase YidC/Oxa/ALB C-terminal" evidence="15">
    <location>
        <begin position="390"/>
        <end position="575"/>
    </location>
</feature>
<name>A0A932A8H1_9BACT</name>
<evidence type="ECO:0000259" key="15">
    <source>
        <dbReference type="Pfam" id="PF02096"/>
    </source>
</evidence>
<evidence type="ECO:0000313" key="18">
    <source>
        <dbReference type="Proteomes" id="UP000779809"/>
    </source>
</evidence>
<comment type="subunit">
    <text evidence="13">Interacts with the Sec translocase complex via SecD. Specifically interacts with transmembrane segments of nascent integral membrane proteins during membrane integration.</text>
</comment>
<organism evidence="17 18">
    <name type="scientific">Candidatus Korobacter versatilis</name>
    <dbReference type="NCBI Taxonomy" id="658062"/>
    <lineage>
        <taxon>Bacteria</taxon>
        <taxon>Pseudomonadati</taxon>
        <taxon>Acidobacteriota</taxon>
        <taxon>Terriglobia</taxon>
        <taxon>Terriglobales</taxon>
        <taxon>Candidatus Korobacteraceae</taxon>
        <taxon>Candidatus Korobacter</taxon>
    </lineage>
</organism>
<comment type="similarity">
    <text evidence="2 13">Belongs to the OXA1/ALB3/YidC family. Type 1 subfamily.</text>
</comment>
<dbReference type="NCBIfam" id="TIGR03592">
    <property type="entry name" value="yidC_oxa1_cterm"/>
    <property type="match status" value="1"/>
</dbReference>
<evidence type="ECO:0000259" key="16">
    <source>
        <dbReference type="Pfam" id="PF14849"/>
    </source>
</evidence>
<evidence type="ECO:0000256" key="1">
    <source>
        <dbReference type="ARBA" id="ARBA00004429"/>
    </source>
</evidence>
<proteinExistence type="inferred from homology"/>
<comment type="caution">
    <text evidence="17">The sequence shown here is derived from an EMBL/GenBank/DDBJ whole genome shotgun (WGS) entry which is preliminary data.</text>
</comment>
<evidence type="ECO:0000256" key="7">
    <source>
        <dbReference type="ARBA" id="ARBA00022927"/>
    </source>
</evidence>
<protein>
    <recommendedName>
        <fullName evidence="3 13">Membrane protein insertase YidC</fullName>
    </recommendedName>
    <alternativeName>
        <fullName evidence="12 13">Foldase YidC</fullName>
    </alternativeName>
    <alternativeName>
        <fullName evidence="13">Membrane protein YidC</fullName>
    </alternativeName>
    <alternativeName>
        <fullName evidence="11 13">membrane integrase YidC</fullName>
    </alternativeName>
</protein>
<reference evidence="17" key="1">
    <citation type="submission" date="2020-07" db="EMBL/GenBank/DDBJ databases">
        <title>Huge and variable diversity of episymbiotic CPR bacteria and DPANN archaea in groundwater ecosystems.</title>
        <authorList>
            <person name="He C.Y."/>
            <person name="Keren R."/>
            <person name="Whittaker M."/>
            <person name="Farag I.F."/>
            <person name="Doudna J."/>
            <person name="Cate J.H.D."/>
            <person name="Banfield J.F."/>
        </authorList>
    </citation>
    <scope>NUCLEOTIDE SEQUENCE</scope>
    <source>
        <strain evidence="17">NC_groundwater_580_Pr5_B-0.1um_64_19</strain>
    </source>
</reference>
<dbReference type="Pfam" id="PF14849">
    <property type="entry name" value="YidC_periplas"/>
    <property type="match status" value="1"/>
</dbReference>
<feature type="region of interest" description="Disordered" evidence="14">
    <location>
        <begin position="44"/>
        <end position="81"/>
    </location>
</feature>
<dbReference type="PANTHER" id="PTHR12428">
    <property type="entry name" value="OXA1"/>
    <property type="match status" value="1"/>
</dbReference>
<feature type="transmembrane region" description="Helical" evidence="13">
    <location>
        <begin position="459"/>
        <end position="479"/>
    </location>
</feature>
<evidence type="ECO:0000256" key="3">
    <source>
        <dbReference type="ARBA" id="ARBA00015325"/>
    </source>
</evidence>
<keyword evidence="7 13" id="KW-0653">Protein transport</keyword>
<dbReference type="InterPro" id="IPR001708">
    <property type="entry name" value="YidC/ALB3/OXA1/COX18"/>
</dbReference>
<evidence type="ECO:0000256" key="13">
    <source>
        <dbReference type="HAMAP-Rule" id="MF_01810"/>
    </source>
</evidence>
<evidence type="ECO:0000256" key="4">
    <source>
        <dbReference type="ARBA" id="ARBA00022448"/>
    </source>
</evidence>
<dbReference type="Pfam" id="PF02096">
    <property type="entry name" value="60KD_IMP"/>
    <property type="match status" value="1"/>
</dbReference>
<dbReference type="InterPro" id="IPR028053">
    <property type="entry name" value="Membr_insert_YidC_N"/>
</dbReference>
<dbReference type="InterPro" id="IPR047196">
    <property type="entry name" value="YidC_ALB_C"/>
</dbReference>
<comment type="function">
    <text evidence="13">Required for the insertion and/or proper folding and/or complex formation of integral membrane proteins into the membrane. Involved in integration of membrane proteins that insert both dependently and independently of the Sec translocase complex, as well as at least some lipoproteins. Aids folding of multispanning membrane proteins.</text>
</comment>
<keyword evidence="9 13" id="KW-0472">Membrane</keyword>
<dbReference type="CDD" id="cd19961">
    <property type="entry name" value="EcYidC-like_peri"/>
    <property type="match status" value="1"/>
</dbReference>
<evidence type="ECO:0000256" key="14">
    <source>
        <dbReference type="SAM" id="MobiDB-lite"/>
    </source>
</evidence>
<dbReference type="InterPro" id="IPR019998">
    <property type="entry name" value="Membr_insert_YidC"/>
</dbReference>